<evidence type="ECO:0000313" key="2">
    <source>
        <dbReference type="Proteomes" id="UP001208938"/>
    </source>
</evidence>
<organism evidence="1 2">
    <name type="scientific">Pararhodobacter zhoushanensis</name>
    <dbReference type="NCBI Taxonomy" id="2479545"/>
    <lineage>
        <taxon>Bacteria</taxon>
        <taxon>Pseudomonadati</taxon>
        <taxon>Pseudomonadota</taxon>
        <taxon>Alphaproteobacteria</taxon>
        <taxon>Rhodobacterales</taxon>
        <taxon>Paracoccaceae</taxon>
        <taxon>Pararhodobacter</taxon>
    </lineage>
</organism>
<dbReference type="RefSeq" id="WP_264503963.1">
    <property type="nucleotide sequence ID" value="NZ_JAPDFL010000001.1"/>
</dbReference>
<gene>
    <name evidence="1" type="ORF">OKW52_00520</name>
</gene>
<dbReference type="Proteomes" id="UP001208938">
    <property type="component" value="Unassembled WGS sequence"/>
</dbReference>
<reference evidence="1 2" key="1">
    <citation type="submission" date="2022-10" db="EMBL/GenBank/DDBJ databases">
        <title>Pararhodobacter sp. nov., isolated from marine algae.</title>
        <authorList>
            <person name="Choi B.J."/>
            <person name="Kim J.M."/>
            <person name="Lee J.K."/>
            <person name="Choi D.G."/>
            <person name="Jeon C.O."/>
        </authorList>
    </citation>
    <scope>NUCLEOTIDE SEQUENCE [LARGE SCALE GENOMIC DNA]</scope>
    <source>
        <strain evidence="1 2">ZQ420</strain>
    </source>
</reference>
<name>A0ABT3GTB8_9RHOB</name>
<protein>
    <submittedName>
        <fullName evidence="1">Uncharacterized protein</fullName>
    </submittedName>
</protein>
<sequence>MIRKGTDTLDQIPHPDDAIPLDGKSHAEIAEVFNKTTVFYCHDPYTMYAYYAALCGCTPVVIPKPGLSAQEWRAGFELKNGVAYGVDEIAWAKATRGQLIADMAAAKASETETVVQFLAVLQARFG</sequence>
<proteinExistence type="predicted"/>
<evidence type="ECO:0000313" key="1">
    <source>
        <dbReference type="EMBL" id="MCW1930790.1"/>
    </source>
</evidence>
<keyword evidence="2" id="KW-1185">Reference proteome</keyword>
<comment type="caution">
    <text evidence="1">The sequence shown here is derived from an EMBL/GenBank/DDBJ whole genome shotgun (WGS) entry which is preliminary data.</text>
</comment>
<accession>A0ABT3GTB8</accession>
<dbReference type="EMBL" id="JAPDFL010000001">
    <property type="protein sequence ID" value="MCW1930790.1"/>
    <property type="molecule type" value="Genomic_DNA"/>
</dbReference>